<sequence>MTAAMLMMMTGRASSSAGCVSLIALLLDALPHYTRSWSWSRHWLWRLAEARTQVMARRVRAAGGIRR</sequence>
<organism evidence="1">
    <name type="scientific">Anopheles triannulatus</name>
    <dbReference type="NCBI Taxonomy" id="58253"/>
    <lineage>
        <taxon>Eukaryota</taxon>
        <taxon>Metazoa</taxon>
        <taxon>Ecdysozoa</taxon>
        <taxon>Arthropoda</taxon>
        <taxon>Hexapoda</taxon>
        <taxon>Insecta</taxon>
        <taxon>Pterygota</taxon>
        <taxon>Neoptera</taxon>
        <taxon>Endopterygota</taxon>
        <taxon>Diptera</taxon>
        <taxon>Nematocera</taxon>
        <taxon>Culicoidea</taxon>
        <taxon>Culicidae</taxon>
        <taxon>Anophelinae</taxon>
        <taxon>Anopheles</taxon>
    </lineage>
</organism>
<proteinExistence type="predicted"/>
<name>A0A2M4B5R3_9DIPT</name>
<evidence type="ECO:0000313" key="1">
    <source>
        <dbReference type="EMBL" id="MBW48395.1"/>
    </source>
</evidence>
<dbReference type="EMBL" id="GGFK01015074">
    <property type="protein sequence ID" value="MBW48395.1"/>
    <property type="molecule type" value="Transcribed_RNA"/>
</dbReference>
<protein>
    <submittedName>
        <fullName evidence="1">Putative secreted protein</fullName>
    </submittedName>
</protein>
<dbReference type="AlphaFoldDB" id="A0A2M4B5R3"/>
<reference evidence="1" key="1">
    <citation type="submission" date="2018-01" db="EMBL/GenBank/DDBJ databases">
        <title>An insight into the sialome of Amazonian anophelines.</title>
        <authorList>
            <person name="Ribeiro J.M."/>
            <person name="Scarpassa V."/>
            <person name="Calvo E."/>
        </authorList>
    </citation>
    <scope>NUCLEOTIDE SEQUENCE</scope>
    <source>
        <tissue evidence="1">Salivary glands</tissue>
    </source>
</reference>
<accession>A0A2M4B5R3</accession>